<dbReference type="PANTHER" id="PTHR22926:SF3">
    <property type="entry name" value="UNDECAPRENYL-PHOSPHATE ALPHA-N-ACETYLGLUCOSAMINYL 1-PHOSPHATE TRANSFERASE"/>
    <property type="match status" value="1"/>
</dbReference>
<evidence type="ECO:0000256" key="1">
    <source>
        <dbReference type="ARBA" id="ARBA00004651"/>
    </source>
</evidence>
<keyword evidence="5 7" id="KW-1133">Transmembrane helix</keyword>
<feature type="transmembrane region" description="Helical" evidence="7">
    <location>
        <begin position="267"/>
        <end position="292"/>
    </location>
</feature>
<name>A0ABP4K3U8_9MICO</name>
<dbReference type="InterPro" id="IPR018480">
    <property type="entry name" value="PNAcMuramoyl-5peptid_Trfase_CS"/>
</dbReference>
<feature type="transmembrane region" description="Helical" evidence="7">
    <location>
        <begin position="6"/>
        <end position="27"/>
    </location>
</feature>
<accession>A0ABP4K3U8</accession>
<proteinExistence type="predicted"/>
<sequence>MKFYMLAGVISAVVSFLVSWLVWKLGVKYKWYPKVRERDVHRTPTPRLGGIAMFLGVIVSLLCAWFLFPAIAGQDYFRLVFAEPGRVLAVLAGATIIVVLGVADDIWDLDWMTKLAGQIIAAGILAWQGVAIVSLPIGNTLGVGSSYMSLIFTVLAVVLVMNAVNFIDGLDGLVAGVAIIAGGVFFLYTFFINRVVVETEFFFNLPSLLTAVLVGACAGFLVLNWHPAKLFMGDAGALLVGFLMATSAVSITGNIDPAAVRTRTDLLPAFIPILLPFAILVVPILDFALAVVRRVSAGKSPFSADRKHLHHRLLDMGHSHFHAVLIFYAWTATVAFGCLLFLFVNWWWVTAFVAVGFTVCAIATFAPLGRKRVEIAAQTTARRGGAVDASLDPLDRAAAVRDPHASHPSRPNPGDPS</sequence>
<feature type="transmembrane region" description="Helical" evidence="7">
    <location>
        <begin position="203"/>
        <end position="223"/>
    </location>
</feature>
<organism evidence="8 9">
    <name type="scientific">Curtobacterium herbarum</name>
    <dbReference type="NCBI Taxonomy" id="150122"/>
    <lineage>
        <taxon>Bacteria</taxon>
        <taxon>Bacillati</taxon>
        <taxon>Actinomycetota</taxon>
        <taxon>Actinomycetes</taxon>
        <taxon>Micrococcales</taxon>
        <taxon>Microbacteriaceae</taxon>
        <taxon>Curtobacterium</taxon>
    </lineage>
</organism>
<keyword evidence="4 7" id="KW-0812">Transmembrane</keyword>
<feature type="transmembrane region" description="Helical" evidence="7">
    <location>
        <begin position="115"/>
        <end position="135"/>
    </location>
</feature>
<feature type="transmembrane region" description="Helical" evidence="7">
    <location>
        <begin position="147"/>
        <end position="166"/>
    </location>
</feature>
<dbReference type="EMBL" id="BAAAJX010000003">
    <property type="protein sequence ID" value="GAA1492452.1"/>
    <property type="molecule type" value="Genomic_DNA"/>
</dbReference>
<protein>
    <submittedName>
        <fullName evidence="8">MraY family glycosyltransferase</fullName>
    </submittedName>
</protein>
<evidence type="ECO:0000256" key="4">
    <source>
        <dbReference type="ARBA" id="ARBA00022692"/>
    </source>
</evidence>
<dbReference type="RefSeq" id="WP_259556672.1">
    <property type="nucleotide sequence ID" value="NZ_BAAAJX010000003.1"/>
</dbReference>
<feature type="transmembrane region" description="Helical" evidence="7">
    <location>
        <begin position="348"/>
        <end position="368"/>
    </location>
</feature>
<feature type="transmembrane region" description="Helical" evidence="7">
    <location>
        <begin position="321"/>
        <end position="342"/>
    </location>
</feature>
<keyword evidence="9" id="KW-1185">Reference proteome</keyword>
<evidence type="ECO:0000313" key="9">
    <source>
        <dbReference type="Proteomes" id="UP001501742"/>
    </source>
</evidence>
<evidence type="ECO:0000256" key="5">
    <source>
        <dbReference type="ARBA" id="ARBA00022989"/>
    </source>
</evidence>
<feature type="transmembrane region" description="Helical" evidence="7">
    <location>
        <begin position="173"/>
        <end position="191"/>
    </location>
</feature>
<keyword evidence="6 7" id="KW-0472">Membrane</keyword>
<evidence type="ECO:0000313" key="8">
    <source>
        <dbReference type="EMBL" id="GAA1492452.1"/>
    </source>
</evidence>
<dbReference type="PANTHER" id="PTHR22926">
    <property type="entry name" value="PHOSPHO-N-ACETYLMURAMOYL-PENTAPEPTIDE-TRANSFERASE"/>
    <property type="match status" value="1"/>
</dbReference>
<dbReference type="Proteomes" id="UP001501742">
    <property type="component" value="Unassembled WGS sequence"/>
</dbReference>
<evidence type="ECO:0000256" key="7">
    <source>
        <dbReference type="SAM" id="Phobius"/>
    </source>
</evidence>
<gene>
    <name evidence="8" type="ORF">GCM10009627_07980</name>
</gene>
<dbReference type="InterPro" id="IPR000715">
    <property type="entry name" value="Glycosyl_transferase_4"/>
</dbReference>
<evidence type="ECO:0000256" key="3">
    <source>
        <dbReference type="ARBA" id="ARBA00022679"/>
    </source>
</evidence>
<reference evidence="9" key="1">
    <citation type="journal article" date="2019" name="Int. J. Syst. Evol. Microbiol.">
        <title>The Global Catalogue of Microorganisms (GCM) 10K type strain sequencing project: providing services to taxonomists for standard genome sequencing and annotation.</title>
        <authorList>
            <consortium name="The Broad Institute Genomics Platform"/>
            <consortium name="The Broad Institute Genome Sequencing Center for Infectious Disease"/>
            <person name="Wu L."/>
            <person name="Ma J."/>
        </authorList>
    </citation>
    <scope>NUCLEOTIDE SEQUENCE [LARGE SCALE GENOMIC DNA]</scope>
    <source>
        <strain evidence="9">JCM 12140</strain>
    </source>
</reference>
<comment type="subcellular location">
    <subcellularLocation>
        <location evidence="1">Cell membrane</location>
        <topology evidence="1">Multi-pass membrane protein</topology>
    </subcellularLocation>
</comment>
<dbReference type="CDD" id="cd06853">
    <property type="entry name" value="GT_WecA_like"/>
    <property type="match status" value="1"/>
</dbReference>
<dbReference type="PROSITE" id="PS01348">
    <property type="entry name" value="MRAY_2"/>
    <property type="match status" value="1"/>
</dbReference>
<evidence type="ECO:0000256" key="6">
    <source>
        <dbReference type="ARBA" id="ARBA00023136"/>
    </source>
</evidence>
<keyword evidence="3" id="KW-0808">Transferase</keyword>
<feature type="transmembrane region" description="Helical" evidence="7">
    <location>
        <begin position="48"/>
        <end position="72"/>
    </location>
</feature>
<evidence type="ECO:0000256" key="2">
    <source>
        <dbReference type="ARBA" id="ARBA00022475"/>
    </source>
</evidence>
<comment type="caution">
    <text evidence="8">The sequence shown here is derived from an EMBL/GenBank/DDBJ whole genome shotgun (WGS) entry which is preliminary data.</text>
</comment>
<feature type="transmembrane region" description="Helical" evidence="7">
    <location>
        <begin position="84"/>
        <end position="103"/>
    </location>
</feature>
<keyword evidence="2" id="KW-1003">Cell membrane</keyword>
<feature type="transmembrane region" description="Helical" evidence="7">
    <location>
        <begin position="235"/>
        <end position="255"/>
    </location>
</feature>
<dbReference type="Pfam" id="PF00953">
    <property type="entry name" value="Glycos_transf_4"/>
    <property type="match status" value="1"/>
</dbReference>